<evidence type="ECO:0000259" key="3">
    <source>
        <dbReference type="PROSITE" id="PS50110"/>
    </source>
</evidence>
<organism evidence="4 5">
    <name type="scientific">Dawidia soli</name>
    <dbReference type="NCBI Taxonomy" id="2782352"/>
    <lineage>
        <taxon>Bacteria</taxon>
        <taxon>Pseudomonadati</taxon>
        <taxon>Bacteroidota</taxon>
        <taxon>Cytophagia</taxon>
        <taxon>Cytophagales</taxon>
        <taxon>Chryseotaleaceae</taxon>
        <taxon>Dawidia</taxon>
    </lineage>
</organism>
<accession>A0AAP2GCT2</accession>
<dbReference type="Gene3D" id="3.40.50.2300">
    <property type="match status" value="1"/>
</dbReference>
<evidence type="ECO:0000256" key="1">
    <source>
        <dbReference type="ARBA" id="ARBA00022553"/>
    </source>
</evidence>
<feature type="modified residue" description="4-aspartylphosphate" evidence="2">
    <location>
        <position position="52"/>
    </location>
</feature>
<protein>
    <submittedName>
        <fullName evidence="4">Response regulator</fullName>
    </submittedName>
</protein>
<dbReference type="Pfam" id="PF00072">
    <property type="entry name" value="Response_reg"/>
    <property type="match status" value="1"/>
</dbReference>
<evidence type="ECO:0000313" key="5">
    <source>
        <dbReference type="Proteomes" id="UP001319180"/>
    </source>
</evidence>
<dbReference type="EMBL" id="JAHESC010000008">
    <property type="protein sequence ID" value="MBT1686482.1"/>
    <property type="molecule type" value="Genomic_DNA"/>
</dbReference>
<keyword evidence="5" id="KW-1185">Reference proteome</keyword>
<name>A0AAP2GCT2_9BACT</name>
<dbReference type="PANTHER" id="PTHR44591">
    <property type="entry name" value="STRESS RESPONSE REGULATOR PROTEIN 1"/>
    <property type="match status" value="1"/>
</dbReference>
<gene>
    <name evidence="4" type="ORF">KK078_07950</name>
</gene>
<dbReference type="InterPro" id="IPR001789">
    <property type="entry name" value="Sig_transdc_resp-reg_receiver"/>
</dbReference>
<dbReference type="PANTHER" id="PTHR44591:SF3">
    <property type="entry name" value="RESPONSE REGULATORY DOMAIN-CONTAINING PROTEIN"/>
    <property type="match status" value="1"/>
</dbReference>
<dbReference type="SUPFAM" id="SSF52172">
    <property type="entry name" value="CheY-like"/>
    <property type="match status" value="1"/>
</dbReference>
<evidence type="ECO:0000313" key="4">
    <source>
        <dbReference type="EMBL" id="MBT1686482.1"/>
    </source>
</evidence>
<dbReference type="GO" id="GO:0000160">
    <property type="term" value="P:phosphorelay signal transduction system"/>
    <property type="evidence" value="ECO:0007669"/>
    <property type="project" value="InterPro"/>
</dbReference>
<reference evidence="4 5" key="1">
    <citation type="submission" date="2021-05" db="EMBL/GenBank/DDBJ databases">
        <title>A Polyphasic approach of four new species of the genus Ohtaekwangia: Ohtaekwangia histidinii sp. nov., Ohtaekwangia cretensis sp. nov., Ohtaekwangia indiensis sp. nov., Ohtaekwangia reichenbachii sp. nov. from diverse environment.</title>
        <authorList>
            <person name="Octaviana S."/>
        </authorList>
    </citation>
    <scope>NUCLEOTIDE SEQUENCE [LARGE SCALE GENOMIC DNA]</scope>
    <source>
        <strain evidence="4 5">PWU37</strain>
    </source>
</reference>
<dbReference type="AlphaFoldDB" id="A0AAP2GCT2"/>
<proteinExistence type="predicted"/>
<comment type="caution">
    <text evidence="4">The sequence shown here is derived from an EMBL/GenBank/DDBJ whole genome shotgun (WGS) entry which is preliminary data.</text>
</comment>
<dbReference type="PROSITE" id="PS50110">
    <property type="entry name" value="RESPONSE_REGULATORY"/>
    <property type="match status" value="1"/>
</dbReference>
<evidence type="ECO:0000256" key="2">
    <source>
        <dbReference type="PROSITE-ProRule" id="PRU00169"/>
    </source>
</evidence>
<feature type="domain" description="Response regulatory" evidence="3">
    <location>
        <begin position="3"/>
        <end position="119"/>
    </location>
</feature>
<keyword evidence="1 2" id="KW-0597">Phosphoprotein</keyword>
<dbReference type="Proteomes" id="UP001319180">
    <property type="component" value="Unassembled WGS sequence"/>
</dbReference>
<dbReference type="RefSeq" id="WP_254089718.1">
    <property type="nucleotide sequence ID" value="NZ_JAHESC010000008.1"/>
</dbReference>
<sequence>MKTVLIIEDNPEIRENTAEILELSGFHVITASNGQQGLAMVTDPVPDIILCDIMMPQVDGYEVIRQLKADPATASIPFVYLTARGEKNEVKLAMDLGACGFIRKPFDAGDLIRTVTQCLP</sequence>
<dbReference type="SMART" id="SM00448">
    <property type="entry name" value="REC"/>
    <property type="match status" value="1"/>
</dbReference>
<dbReference type="InterPro" id="IPR011006">
    <property type="entry name" value="CheY-like_superfamily"/>
</dbReference>
<dbReference type="InterPro" id="IPR050595">
    <property type="entry name" value="Bact_response_regulator"/>
</dbReference>